<evidence type="ECO:0000256" key="2">
    <source>
        <dbReference type="SAM" id="MobiDB-lite"/>
    </source>
</evidence>
<dbReference type="PANTHER" id="PTHR43283">
    <property type="entry name" value="BETA-LACTAMASE-RELATED"/>
    <property type="match status" value="1"/>
</dbReference>
<feature type="domain" description="Beta-lactamase-related" evidence="3">
    <location>
        <begin position="56"/>
        <end position="376"/>
    </location>
</feature>
<dbReference type="Gene3D" id="3.40.710.10">
    <property type="entry name" value="DD-peptidase/beta-lactamase superfamily"/>
    <property type="match status" value="1"/>
</dbReference>
<dbReference type="SUPFAM" id="SSF56601">
    <property type="entry name" value="beta-lactamase/transpeptidase-like"/>
    <property type="match status" value="1"/>
</dbReference>
<evidence type="ECO:0000313" key="4">
    <source>
        <dbReference type="EMBL" id="MBB6071814.1"/>
    </source>
</evidence>
<feature type="region of interest" description="Disordered" evidence="2">
    <location>
        <begin position="305"/>
        <end position="334"/>
    </location>
</feature>
<dbReference type="InterPro" id="IPR050789">
    <property type="entry name" value="Diverse_Enzym_Activities"/>
</dbReference>
<proteinExistence type="predicted"/>
<dbReference type="InterPro" id="IPR012338">
    <property type="entry name" value="Beta-lactam/transpept-like"/>
</dbReference>
<dbReference type="EMBL" id="JACHIA010000010">
    <property type="protein sequence ID" value="MBB6071814.1"/>
    <property type="molecule type" value="Genomic_DNA"/>
</dbReference>
<sequence length="397" mass="42077">MPFPVLLTLAAALHAAPSDTLRPAAAPTRARHELSSAAAAGFNGAALARAEEAVLDEMRRGSFPGAALAVGRWDRTVLEEGFGRLGAGDGEVDPDATVYDLASLTKVVGTTTAVMLLVQDGRMMLDEPVSSYLPEFTGGGREQVTIRHLLTHTSGLPDGVDVTGSTPEEGLRRILRTPLRARPGMQVEYSDVGFVVLYAAAERAAGEPLYRLLDRRVFAPLGMNHTSYVYGEGCWNCAGTSRGSMAFRGRVHDPIARRLGGLAGNAGLFSTGHDLARFASMLANGGELNGTRIFRESTVRMFTSRQPGTGTRALGWDTPSAPGTGAAGSHVSPNSFGHTGFTGTSIWIDAERGTWVVLLANRTYDDGPNRMQTLRRAVHDRVADAARPEFTGSAVGG</sequence>
<dbReference type="Pfam" id="PF00144">
    <property type="entry name" value="Beta-lactamase"/>
    <property type="match status" value="1"/>
</dbReference>
<comment type="caution">
    <text evidence="4">The sequence shown here is derived from an EMBL/GenBank/DDBJ whole genome shotgun (WGS) entry which is preliminary data.</text>
</comment>
<dbReference type="InterPro" id="IPR001466">
    <property type="entry name" value="Beta-lactam-related"/>
</dbReference>
<gene>
    <name evidence="4" type="ORF">HNQ61_003453</name>
</gene>
<keyword evidence="5" id="KW-1185">Reference proteome</keyword>
<evidence type="ECO:0000313" key="5">
    <source>
        <dbReference type="Proteomes" id="UP000582837"/>
    </source>
</evidence>
<keyword evidence="1" id="KW-0378">Hydrolase</keyword>
<reference evidence="4 5" key="1">
    <citation type="submission" date="2020-08" db="EMBL/GenBank/DDBJ databases">
        <title>Genomic Encyclopedia of Type Strains, Phase IV (KMG-IV): sequencing the most valuable type-strain genomes for metagenomic binning, comparative biology and taxonomic classification.</title>
        <authorList>
            <person name="Goeker M."/>
        </authorList>
    </citation>
    <scope>NUCLEOTIDE SEQUENCE [LARGE SCALE GENOMIC DNA]</scope>
    <source>
        <strain evidence="4 5">DSM 29007</strain>
    </source>
</reference>
<dbReference type="AlphaFoldDB" id="A0A841H1G5"/>
<dbReference type="PANTHER" id="PTHR43283:SF11">
    <property type="entry name" value="BETA-LACTAMASE-RELATED DOMAIN-CONTAINING PROTEIN"/>
    <property type="match status" value="1"/>
</dbReference>
<accession>A0A841H1G5</accession>
<evidence type="ECO:0000256" key="1">
    <source>
        <dbReference type="ARBA" id="ARBA00022801"/>
    </source>
</evidence>
<dbReference type="Proteomes" id="UP000582837">
    <property type="component" value="Unassembled WGS sequence"/>
</dbReference>
<name>A0A841H1G5_9BACT</name>
<organism evidence="4 5">
    <name type="scientific">Longimicrobium terrae</name>
    <dbReference type="NCBI Taxonomy" id="1639882"/>
    <lineage>
        <taxon>Bacteria</taxon>
        <taxon>Pseudomonadati</taxon>
        <taxon>Gemmatimonadota</taxon>
        <taxon>Longimicrobiia</taxon>
        <taxon>Longimicrobiales</taxon>
        <taxon>Longimicrobiaceae</taxon>
        <taxon>Longimicrobium</taxon>
    </lineage>
</organism>
<evidence type="ECO:0000259" key="3">
    <source>
        <dbReference type="Pfam" id="PF00144"/>
    </source>
</evidence>
<dbReference type="GO" id="GO:0016787">
    <property type="term" value="F:hydrolase activity"/>
    <property type="evidence" value="ECO:0007669"/>
    <property type="project" value="UniProtKB-KW"/>
</dbReference>
<dbReference type="RefSeq" id="WP_170032615.1">
    <property type="nucleotide sequence ID" value="NZ_JABDTL010000001.1"/>
</dbReference>
<protein>
    <submittedName>
        <fullName evidence="4">CubicO group peptidase (Beta-lactamase class C family)</fullName>
    </submittedName>
</protein>